<evidence type="ECO:0008006" key="11">
    <source>
        <dbReference type="Google" id="ProtNLM"/>
    </source>
</evidence>
<dbReference type="GO" id="GO:0005506">
    <property type="term" value="F:iron ion binding"/>
    <property type="evidence" value="ECO:0007669"/>
    <property type="project" value="InterPro"/>
</dbReference>
<keyword evidence="3 7" id="KW-0479">Metal-binding</keyword>
<organism evidence="9 10">
    <name type="scientific">Rhodococcus ruber</name>
    <dbReference type="NCBI Taxonomy" id="1830"/>
    <lineage>
        <taxon>Bacteria</taxon>
        <taxon>Bacillati</taxon>
        <taxon>Actinomycetota</taxon>
        <taxon>Actinomycetes</taxon>
        <taxon>Mycobacteriales</taxon>
        <taxon>Nocardiaceae</taxon>
        <taxon>Rhodococcus</taxon>
    </lineage>
</organism>
<dbReference type="PROSITE" id="PS00086">
    <property type="entry name" value="CYTOCHROME_P450"/>
    <property type="match status" value="1"/>
</dbReference>
<dbReference type="AlphaFoldDB" id="A0A098BID4"/>
<evidence type="ECO:0000256" key="8">
    <source>
        <dbReference type="SAM" id="MobiDB-lite"/>
    </source>
</evidence>
<keyword evidence="5 7" id="KW-0408">Iron</keyword>
<evidence type="ECO:0000256" key="5">
    <source>
        <dbReference type="ARBA" id="ARBA00023004"/>
    </source>
</evidence>
<dbReference type="InterPro" id="IPR001128">
    <property type="entry name" value="Cyt_P450"/>
</dbReference>
<keyword evidence="2 7" id="KW-0349">Heme</keyword>
<reference evidence="9 10" key="1">
    <citation type="journal article" date="2014" name="Genome Announc.">
        <title>Draft Genome Sequence of Propane- and Butane-Oxidizing Actinobacterium Rhodococcus ruber IEGM 231.</title>
        <authorList>
            <person name="Ivshina I.B."/>
            <person name="Kuyukina M.S."/>
            <person name="Krivoruchko A.V."/>
            <person name="Barbe V."/>
            <person name="Fischer C."/>
        </authorList>
    </citation>
    <scope>NUCLEOTIDE SEQUENCE [LARGE SCALE GENOMIC DNA]</scope>
</reference>
<name>A0A098BID4_9NOCA</name>
<evidence type="ECO:0000256" key="3">
    <source>
        <dbReference type="ARBA" id="ARBA00022723"/>
    </source>
</evidence>
<dbReference type="eggNOG" id="COG2124">
    <property type="taxonomic scope" value="Bacteria"/>
</dbReference>
<evidence type="ECO:0000313" key="9">
    <source>
        <dbReference type="EMBL" id="CDZ87995.1"/>
    </source>
</evidence>
<dbReference type="Proteomes" id="UP000042997">
    <property type="component" value="Unassembled WGS sequence"/>
</dbReference>
<dbReference type="InterPro" id="IPR017972">
    <property type="entry name" value="Cyt_P450_CS"/>
</dbReference>
<dbReference type="SUPFAM" id="SSF48264">
    <property type="entry name" value="Cytochrome P450"/>
    <property type="match status" value="1"/>
</dbReference>
<dbReference type="GO" id="GO:0016705">
    <property type="term" value="F:oxidoreductase activity, acting on paired donors, with incorporation or reduction of molecular oxygen"/>
    <property type="evidence" value="ECO:0007669"/>
    <property type="project" value="InterPro"/>
</dbReference>
<evidence type="ECO:0000256" key="4">
    <source>
        <dbReference type="ARBA" id="ARBA00023002"/>
    </source>
</evidence>
<dbReference type="Pfam" id="PF00067">
    <property type="entry name" value="p450"/>
    <property type="match status" value="1"/>
</dbReference>
<dbReference type="GO" id="GO:0020037">
    <property type="term" value="F:heme binding"/>
    <property type="evidence" value="ECO:0007669"/>
    <property type="project" value="InterPro"/>
</dbReference>
<proteinExistence type="inferred from homology"/>
<evidence type="ECO:0000313" key="10">
    <source>
        <dbReference type="Proteomes" id="UP000042997"/>
    </source>
</evidence>
<dbReference type="GO" id="GO:0004497">
    <property type="term" value="F:monooxygenase activity"/>
    <property type="evidence" value="ECO:0007669"/>
    <property type="project" value="UniProtKB-KW"/>
</dbReference>
<sequence>MTVDDRSAERRCPVVDFDHNSASHAEDTVGSYRRLREAGPVIRSTRHGGFWVLTDYEGVFEAAREDQIFSSARCPYGGEGLATVIPKTPVNHHIPVELDPPEHRKYRKLINPLTAPAAVEHLRPVIEKYTTRFLDDVIEDGECDFATVIGVPAVVTIDWLGLPPEDWERYAHAHHAALSDRPGTPEFEHAIAVEFPWMEEQLRAAIAERRTSPREDVLSRLVGSEVDGRPVTDDGVFAIAELLVSGGVGTTASLVSQTLMYLDRHHDLRRTLAAHPEKLPRAIEEFLRVFSPTQALARTVTRDVEFRGHDFRTGDRVLLGWASANRDPKAFEDPDTVDIERWPNRHTAFGMGVHRCAGAHIARALSLELLGQILSRMPDYEILHDEVVPFPHQAVNPGWKRIPARFTPGRRRGARAAGDVRNPH</sequence>
<keyword evidence="4 7" id="KW-0560">Oxidoreductase</keyword>
<dbReference type="InterPro" id="IPR002397">
    <property type="entry name" value="Cyt_P450_B"/>
</dbReference>
<evidence type="ECO:0000256" key="7">
    <source>
        <dbReference type="RuleBase" id="RU000461"/>
    </source>
</evidence>
<evidence type="ECO:0000256" key="2">
    <source>
        <dbReference type="ARBA" id="ARBA00022617"/>
    </source>
</evidence>
<evidence type="ECO:0000256" key="1">
    <source>
        <dbReference type="ARBA" id="ARBA00010617"/>
    </source>
</evidence>
<dbReference type="InterPro" id="IPR036396">
    <property type="entry name" value="Cyt_P450_sf"/>
</dbReference>
<comment type="similarity">
    <text evidence="1 7">Belongs to the cytochrome P450 family.</text>
</comment>
<dbReference type="Gene3D" id="1.10.630.10">
    <property type="entry name" value="Cytochrome P450"/>
    <property type="match status" value="1"/>
</dbReference>
<accession>A0A098BID4</accession>
<dbReference type="PRINTS" id="PR00359">
    <property type="entry name" value="BP450"/>
</dbReference>
<protein>
    <recommendedName>
        <fullName evidence="11">Cytochrome P450</fullName>
    </recommendedName>
</protein>
<dbReference type="EMBL" id="CCSD01000047">
    <property type="protein sequence ID" value="CDZ87995.1"/>
    <property type="molecule type" value="Genomic_DNA"/>
</dbReference>
<dbReference type="RefSeq" id="WP_040271075.1">
    <property type="nucleotide sequence ID" value="NZ_JAJNCM010000001.1"/>
</dbReference>
<feature type="region of interest" description="Disordered" evidence="8">
    <location>
        <begin position="405"/>
        <end position="424"/>
    </location>
</feature>
<dbReference type="PANTHER" id="PTHR46696">
    <property type="entry name" value="P450, PUTATIVE (EUROFUNG)-RELATED"/>
    <property type="match status" value="1"/>
</dbReference>
<dbReference type="PANTHER" id="PTHR46696:SF6">
    <property type="entry name" value="P450, PUTATIVE (EUROFUNG)-RELATED"/>
    <property type="match status" value="1"/>
</dbReference>
<gene>
    <name evidence="9" type="ORF">RHRU231_370012</name>
</gene>
<keyword evidence="6 7" id="KW-0503">Monooxygenase</keyword>
<dbReference type="OrthoDB" id="3209493at2"/>
<evidence type="ECO:0000256" key="6">
    <source>
        <dbReference type="ARBA" id="ARBA00023033"/>
    </source>
</evidence>